<evidence type="ECO:0000256" key="6">
    <source>
        <dbReference type="PROSITE-ProRule" id="PRU00175"/>
    </source>
</evidence>
<dbReference type="SMART" id="SM00490">
    <property type="entry name" value="HELICc"/>
    <property type="match status" value="1"/>
</dbReference>
<dbReference type="GO" id="GO:0008094">
    <property type="term" value="F:ATP-dependent activity, acting on DNA"/>
    <property type="evidence" value="ECO:0007669"/>
    <property type="project" value="TreeGrafter"/>
</dbReference>
<evidence type="ECO:0000313" key="12">
    <source>
        <dbReference type="Proteomes" id="UP001239445"/>
    </source>
</evidence>
<dbReference type="InterPro" id="IPR014001">
    <property type="entry name" value="Helicase_ATP-bd"/>
</dbReference>
<feature type="compositionally biased region" description="Basic residues" evidence="7">
    <location>
        <begin position="1020"/>
        <end position="1034"/>
    </location>
</feature>
<dbReference type="Pfam" id="PF13923">
    <property type="entry name" value="zf-C3HC4_2"/>
    <property type="match status" value="1"/>
</dbReference>
<evidence type="ECO:0000256" key="3">
    <source>
        <dbReference type="ARBA" id="ARBA00022801"/>
    </source>
</evidence>
<dbReference type="InterPro" id="IPR049730">
    <property type="entry name" value="SNF2/RAD54-like_C"/>
</dbReference>
<feature type="compositionally biased region" description="Basic and acidic residues" evidence="7">
    <location>
        <begin position="267"/>
        <end position="287"/>
    </location>
</feature>
<dbReference type="GO" id="GO:0005524">
    <property type="term" value="F:ATP binding"/>
    <property type="evidence" value="ECO:0007669"/>
    <property type="project" value="UniProtKB-KW"/>
</dbReference>
<evidence type="ECO:0000256" key="5">
    <source>
        <dbReference type="ARBA" id="ARBA00022840"/>
    </source>
</evidence>
<feature type="region of interest" description="Disordered" evidence="7">
    <location>
        <begin position="204"/>
        <end position="226"/>
    </location>
</feature>
<feature type="domain" description="Helicase ATP-binding" evidence="9">
    <location>
        <begin position="512"/>
        <end position="701"/>
    </location>
</feature>
<keyword evidence="6" id="KW-0479">Metal-binding</keyword>
<dbReference type="InterPro" id="IPR038718">
    <property type="entry name" value="SNF2-like_sf"/>
</dbReference>
<feature type="region of interest" description="Disordered" evidence="7">
    <location>
        <begin position="73"/>
        <end position="140"/>
    </location>
</feature>
<name>A0AAJ0B4W5_9PEZI</name>
<dbReference type="InterPro" id="IPR001841">
    <property type="entry name" value="Znf_RING"/>
</dbReference>
<dbReference type="SUPFAM" id="SSF52540">
    <property type="entry name" value="P-loop containing nucleoside triphosphate hydrolases"/>
    <property type="match status" value="2"/>
</dbReference>
<feature type="region of interest" description="Disordered" evidence="7">
    <location>
        <begin position="934"/>
        <end position="993"/>
    </location>
</feature>
<dbReference type="CDD" id="cd18008">
    <property type="entry name" value="DEXDc_SHPRH-like"/>
    <property type="match status" value="1"/>
</dbReference>
<dbReference type="InterPro" id="IPR000330">
    <property type="entry name" value="SNF2_N"/>
</dbReference>
<feature type="domain" description="Helicase C-terminal" evidence="10">
    <location>
        <begin position="1076"/>
        <end position="1233"/>
    </location>
</feature>
<dbReference type="PANTHER" id="PTHR45626">
    <property type="entry name" value="TRANSCRIPTION TERMINATION FACTOR 2-RELATED"/>
    <property type="match status" value="1"/>
</dbReference>
<evidence type="ECO:0000259" key="8">
    <source>
        <dbReference type="PROSITE" id="PS50089"/>
    </source>
</evidence>
<feature type="compositionally biased region" description="Polar residues" evidence="7">
    <location>
        <begin position="306"/>
        <end position="335"/>
    </location>
</feature>
<dbReference type="CDD" id="cd18793">
    <property type="entry name" value="SF2_C_SNF"/>
    <property type="match status" value="1"/>
</dbReference>
<keyword evidence="12" id="KW-1185">Reference proteome</keyword>
<feature type="region of interest" description="Disordered" evidence="7">
    <location>
        <begin position="1"/>
        <end position="20"/>
    </location>
</feature>
<dbReference type="Proteomes" id="UP001239445">
    <property type="component" value="Unassembled WGS sequence"/>
</dbReference>
<sequence>MATPAPSAAGRAETDSALNSSRIAELEDELIVLQATLASLDDIVPQTQATRDQINKTTADIRNIRKTLAQARRALTQSVKQEPSSSNSPMADPARAATPSSLRKRSFASSTLGGSSSGRPEVKHFQSSYDSFDPFEDLPDDDQIQEVIGKQKQQAELYRRNKEIADADRAMAESLANGDDTFNWAAQPGGMTSFYQTTPLQTLPVQQMPSRSSSSSRPASNSAASYGWPYTNGFTGALPTIKSEQPRAGSSFGSQIPPAISGQLFKSETRSRQGVKSETRSQQDFKPDPGSQLSFKSEPGHDLMSTPGSSIAGSGLSTWGQDFQPTLPSMSTLSLPQRPAAPSYPQTGSFGLPSAYSQSLASQANGSVYPQAQGYPQYLNPGLNQASASTSYLPSSLSSARPGFLQHGNYYATPLHSFGGPSAPLSSVINQVNGYDFSKMADADGNPLDSRLAGYLNDYVEDPRKTAEEIANLLSNIRPDMEIPLEERGETPEALKYPLYPHQQLALKWMTNMETGTNKGGILADDMGLGKTISSLALMVSRRATDEVKTNLIIGPVALIKQWEMEIQMKVKTSHRMKVYLYHKKRMPYSYLKNYDVVLTTYGHIAAEYRAYVSHTQARQGGDGYEPARDTELQTKCPILHPKSVFYRVILDEAQCIKNKDTQGSKAAHLINATYRWCLTGTPMMNGVTELFPLIRFLRIKPYCNQKKFNETFKGLTPKSKVNEDQKNQSLTKLRAVLKAIMLRRMKSSQIDGKPILELKPKTQLDDHVVFDDEEAKFYRDLESRSQVQFNKFLRQGTVGKNYSNILVLLLRLRQACCHPHLIDYEVVVTNDVSEDAMLALARTLEQAVIERLKAKEDDAFQCPICLDGVDNPTLIVPCGHETCPECFTYLTDNASQRNIQSGNEVAEAKCPVCRGKVNPANVISWMSFKKVHMPEKLPPPDTSLVGNEVEEEETASSSSSDTEADSDTESVGSLRDFVVPDDDGDGNDDEDDADVEAELARAVEARDAKRAKKMDKATRQKQPKPKSLQKKPKEKILPSQLASLRKEANKNNKEVRRKYMHYLRDNWLDSAKVTRVVELLREIQEAGEKTIIFSQWTSLLDLIECQIKYKLRLKYCRYTGGMSREQRDASVEEFSKNPHNTIMLVSLRAGNAGLNLTAASRIIICDPFWNPYIEMQAVDRAHRIGQQREVKVHRVLVKETVEDRILSLQEDKRQLVEAALDEGKSASLGRLSENELRFLFNI</sequence>
<keyword evidence="4 11" id="KW-0347">Helicase</keyword>
<keyword evidence="6" id="KW-0863">Zinc-finger</keyword>
<dbReference type="GO" id="GO:0004386">
    <property type="term" value="F:helicase activity"/>
    <property type="evidence" value="ECO:0007669"/>
    <property type="project" value="UniProtKB-KW"/>
</dbReference>
<evidence type="ECO:0000256" key="7">
    <source>
        <dbReference type="SAM" id="MobiDB-lite"/>
    </source>
</evidence>
<dbReference type="SUPFAM" id="SSF57850">
    <property type="entry name" value="RING/U-box"/>
    <property type="match status" value="1"/>
</dbReference>
<dbReference type="GO" id="GO:0005634">
    <property type="term" value="C:nucleus"/>
    <property type="evidence" value="ECO:0007669"/>
    <property type="project" value="TreeGrafter"/>
</dbReference>
<organism evidence="11 12">
    <name type="scientific">Echria macrotheca</name>
    <dbReference type="NCBI Taxonomy" id="438768"/>
    <lineage>
        <taxon>Eukaryota</taxon>
        <taxon>Fungi</taxon>
        <taxon>Dikarya</taxon>
        <taxon>Ascomycota</taxon>
        <taxon>Pezizomycotina</taxon>
        <taxon>Sordariomycetes</taxon>
        <taxon>Sordariomycetidae</taxon>
        <taxon>Sordariales</taxon>
        <taxon>Schizotheciaceae</taxon>
        <taxon>Echria</taxon>
    </lineage>
</organism>
<dbReference type="GO" id="GO:0000724">
    <property type="term" value="P:double-strand break repair via homologous recombination"/>
    <property type="evidence" value="ECO:0007669"/>
    <property type="project" value="TreeGrafter"/>
</dbReference>
<dbReference type="EMBL" id="MU839848">
    <property type="protein sequence ID" value="KAK1750232.1"/>
    <property type="molecule type" value="Genomic_DNA"/>
</dbReference>
<keyword evidence="3" id="KW-0378">Hydrolase</keyword>
<proteinExistence type="inferred from homology"/>
<keyword evidence="6" id="KW-0862">Zinc</keyword>
<evidence type="ECO:0000259" key="9">
    <source>
        <dbReference type="PROSITE" id="PS51192"/>
    </source>
</evidence>
<dbReference type="InterPro" id="IPR001650">
    <property type="entry name" value="Helicase_C-like"/>
</dbReference>
<dbReference type="PROSITE" id="PS51192">
    <property type="entry name" value="HELICASE_ATP_BIND_1"/>
    <property type="match status" value="1"/>
</dbReference>
<feature type="compositionally biased region" description="Acidic residues" evidence="7">
    <location>
        <begin position="980"/>
        <end position="993"/>
    </location>
</feature>
<feature type="compositionally biased region" description="Low complexity" evidence="7">
    <location>
        <begin position="204"/>
        <end position="225"/>
    </location>
</feature>
<accession>A0AAJ0B4W5</accession>
<dbReference type="Gene3D" id="3.30.40.10">
    <property type="entry name" value="Zinc/RING finger domain, C3HC4 (zinc finger)"/>
    <property type="match status" value="1"/>
</dbReference>
<keyword evidence="5" id="KW-0067">ATP-binding</keyword>
<dbReference type="InterPro" id="IPR050628">
    <property type="entry name" value="SNF2_RAD54_helicase_TF"/>
</dbReference>
<dbReference type="Pfam" id="PF00271">
    <property type="entry name" value="Helicase_C"/>
    <property type="match status" value="1"/>
</dbReference>
<dbReference type="SMART" id="SM00184">
    <property type="entry name" value="RING"/>
    <property type="match status" value="1"/>
</dbReference>
<evidence type="ECO:0000256" key="4">
    <source>
        <dbReference type="ARBA" id="ARBA00022806"/>
    </source>
</evidence>
<reference evidence="11" key="1">
    <citation type="submission" date="2023-06" db="EMBL/GenBank/DDBJ databases">
        <title>Genome-scale phylogeny and comparative genomics of the fungal order Sordariales.</title>
        <authorList>
            <consortium name="Lawrence Berkeley National Laboratory"/>
            <person name="Hensen N."/>
            <person name="Bonometti L."/>
            <person name="Westerberg I."/>
            <person name="Brannstrom I.O."/>
            <person name="Guillou S."/>
            <person name="Cros-Aarteil S."/>
            <person name="Calhoun S."/>
            <person name="Haridas S."/>
            <person name="Kuo A."/>
            <person name="Mondo S."/>
            <person name="Pangilinan J."/>
            <person name="Riley R."/>
            <person name="Labutti K."/>
            <person name="Andreopoulos B."/>
            <person name="Lipzen A."/>
            <person name="Chen C."/>
            <person name="Yanf M."/>
            <person name="Daum C."/>
            <person name="Ng V."/>
            <person name="Clum A."/>
            <person name="Steindorff A."/>
            <person name="Ohm R."/>
            <person name="Martin F."/>
            <person name="Silar P."/>
            <person name="Natvig D."/>
            <person name="Lalanne C."/>
            <person name="Gautier V."/>
            <person name="Ament-Velasquez S.L."/>
            <person name="Kruys A."/>
            <person name="Hutchinson M.I."/>
            <person name="Powell A.J."/>
            <person name="Barry K."/>
            <person name="Miller A.N."/>
            <person name="Grigoriev I.V."/>
            <person name="Debuchy R."/>
            <person name="Gladieux P."/>
            <person name="Thoren M.H."/>
            <person name="Johannesson H."/>
        </authorList>
    </citation>
    <scope>NUCLEOTIDE SEQUENCE</scope>
    <source>
        <strain evidence="11">PSN4</strain>
    </source>
</reference>
<evidence type="ECO:0000313" key="11">
    <source>
        <dbReference type="EMBL" id="KAK1750232.1"/>
    </source>
</evidence>
<comment type="similarity">
    <text evidence="1">Belongs to the SNF2/RAD54 helicase family.</text>
</comment>
<gene>
    <name evidence="11" type="ORF">QBC47DRAFT_122505</name>
</gene>
<dbReference type="PROSITE" id="PS51194">
    <property type="entry name" value="HELICASE_CTER"/>
    <property type="match status" value="1"/>
</dbReference>
<evidence type="ECO:0000259" key="10">
    <source>
        <dbReference type="PROSITE" id="PS51194"/>
    </source>
</evidence>
<protein>
    <submittedName>
        <fullName evidence="11">ATP-dependent helicase ULS1</fullName>
    </submittedName>
</protein>
<feature type="compositionally biased region" description="Polar residues" evidence="7">
    <location>
        <begin position="75"/>
        <end position="89"/>
    </location>
</feature>
<dbReference type="AlphaFoldDB" id="A0AAJ0B4W5"/>
<dbReference type="PROSITE" id="PS50089">
    <property type="entry name" value="ZF_RING_2"/>
    <property type="match status" value="1"/>
</dbReference>
<dbReference type="Gene3D" id="3.40.50.300">
    <property type="entry name" value="P-loop containing nucleotide triphosphate hydrolases"/>
    <property type="match status" value="1"/>
</dbReference>
<dbReference type="GO" id="GO:0008270">
    <property type="term" value="F:zinc ion binding"/>
    <property type="evidence" value="ECO:0007669"/>
    <property type="project" value="UniProtKB-KW"/>
</dbReference>
<feature type="region of interest" description="Disordered" evidence="7">
    <location>
        <begin position="1005"/>
        <end position="1040"/>
    </location>
</feature>
<dbReference type="Gene3D" id="3.40.50.10810">
    <property type="entry name" value="Tandem AAA-ATPase domain"/>
    <property type="match status" value="1"/>
</dbReference>
<feature type="domain" description="RING-type" evidence="8">
    <location>
        <begin position="863"/>
        <end position="915"/>
    </location>
</feature>
<dbReference type="InterPro" id="IPR013083">
    <property type="entry name" value="Znf_RING/FYVE/PHD"/>
</dbReference>
<evidence type="ECO:0000256" key="2">
    <source>
        <dbReference type="ARBA" id="ARBA00022741"/>
    </source>
</evidence>
<keyword evidence="2" id="KW-0547">Nucleotide-binding</keyword>
<dbReference type="GO" id="GO:0005737">
    <property type="term" value="C:cytoplasm"/>
    <property type="evidence" value="ECO:0007669"/>
    <property type="project" value="TreeGrafter"/>
</dbReference>
<feature type="compositionally biased region" description="Low complexity" evidence="7">
    <location>
        <begin position="107"/>
        <end position="118"/>
    </location>
</feature>
<dbReference type="SMART" id="SM00487">
    <property type="entry name" value="DEXDc"/>
    <property type="match status" value="1"/>
</dbReference>
<evidence type="ECO:0000256" key="1">
    <source>
        <dbReference type="ARBA" id="ARBA00007025"/>
    </source>
</evidence>
<comment type="caution">
    <text evidence="11">The sequence shown here is derived from an EMBL/GenBank/DDBJ whole genome shotgun (WGS) entry which is preliminary data.</text>
</comment>
<feature type="region of interest" description="Disordered" evidence="7">
    <location>
        <begin position="239"/>
        <end position="349"/>
    </location>
</feature>
<dbReference type="InterPro" id="IPR027417">
    <property type="entry name" value="P-loop_NTPase"/>
</dbReference>
<dbReference type="PANTHER" id="PTHR45626:SF16">
    <property type="entry name" value="ATP-DEPENDENT HELICASE ULS1"/>
    <property type="match status" value="1"/>
</dbReference>
<feature type="compositionally biased region" description="Basic and acidic residues" evidence="7">
    <location>
        <begin position="1005"/>
        <end position="1019"/>
    </location>
</feature>
<dbReference type="Pfam" id="PF00176">
    <property type="entry name" value="SNF2-rel_dom"/>
    <property type="match status" value="1"/>
</dbReference>
<dbReference type="GO" id="GO:0016787">
    <property type="term" value="F:hydrolase activity"/>
    <property type="evidence" value="ECO:0007669"/>
    <property type="project" value="UniProtKB-KW"/>
</dbReference>